<dbReference type="OrthoDB" id="5431954at2"/>
<dbReference type="STRING" id="1121409.SAMN02745124_02458"/>
<name>A0A1M5WQK4_9BACT</name>
<proteinExistence type="predicted"/>
<evidence type="ECO:0000313" key="2">
    <source>
        <dbReference type="Proteomes" id="UP000184139"/>
    </source>
</evidence>
<dbReference type="RefSeq" id="WP_073376419.1">
    <property type="nucleotide sequence ID" value="NZ_FQXS01000014.1"/>
</dbReference>
<evidence type="ECO:0000313" key="1">
    <source>
        <dbReference type="EMBL" id="SHH89827.1"/>
    </source>
</evidence>
<dbReference type="AlphaFoldDB" id="A0A1M5WQK4"/>
<dbReference type="Proteomes" id="UP000184139">
    <property type="component" value="Unassembled WGS sequence"/>
</dbReference>
<sequence>MPSARPPGIANRLVCPACGNDETFIELAHDVLLTSYYHQNSDGSFTHESDATQINGEILLFCGSCQEDLSHYHQRFREMIF</sequence>
<organism evidence="1 2">
    <name type="scientific">Desulfofustis glycolicus DSM 9705</name>
    <dbReference type="NCBI Taxonomy" id="1121409"/>
    <lineage>
        <taxon>Bacteria</taxon>
        <taxon>Pseudomonadati</taxon>
        <taxon>Thermodesulfobacteriota</taxon>
        <taxon>Desulfobulbia</taxon>
        <taxon>Desulfobulbales</taxon>
        <taxon>Desulfocapsaceae</taxon>
        <taxon>Desulfofustis</taxon>
    </lineage>
</organism>
<keyword evidence="2" id="KW-1185">Reference proteome</keyword>
<accession>A0A1M5WQK4</accession>
<reference evidence="1 2" key="1">
    <citation type="submission" date="2016-11" db="EMBL/GenBank/DDBJ databases">
        <authorList>
            <person name="Jaros S."/>
            <person name="Januszkiewicz K."/>
            <person name="Wedrychowicz H."/>
        </authorList>
    </citation>
    <scope>NUCLEOTIDE SEQUENCE [LARGE SCALE GENOMIC DNA]</scope>
    <source>
        <strain evidence="1 2">DSM 9705</strain>
    </source>
</reference>
<gene>
    <name evidence="1" type="ORF">SAMN02745124_02458</name>
</gene>
<dbReference type="EMBL" id="FQXS01000014">
    <property type="protein sequence ID" value="SHH89827.1"/>
    <property type="molecule type" value="Genomic_DNA"/>
</dbReference>
<protein>
    <submittedName>
        <fullName evidence="1">Uncharacterized protein</fullName>
    </submittedName>
</protein>